<evidence type="ECO:0000256" key="2">
    <source>
        <dbReference type="ARBA" id="ARBA00023015"/>
    </source>
</evidence>
<evidence type="ECO:0000259" key="6">
    <source>
        <dbReference type="Pfam" id="PF08281"/>
    </source>
</evidence>
<dbReference type="InterPro" id="IPR013325">
    <property type="entry name" value="RNA_pol_sigma_r2"/>
</dbReference>
<sequence>MIDPINDLSDLLARVALRDRDAFRTLYEKVSPRLFAICLKLLKDRREAEDALQEVFVRIWHNADRFTPDRGSAMAWLNAVTRNHAIDRLRATRSTGATAELDHAERLADPGPDPETAAISRSEGRRIDNCMDRLVPERAEAVRRAYIEGESYLELSERYSVPLNTMRTWLRRSLLQLRKCLTS</sequence>
<accession>A0A1U7D2F8</accession>
<dbReference type="PANTHER" id="PTHR43133">
    <property type="entry name" value="RNA POLYMERASE ECF-TYPE SIGMA FACTO"/>
    <property type="match status" value="1"/>
</dbReference>
<comment type="similarity">
    <text evidence="1">Belongs to the sigma-70 factor family. ECF subfamily.</text>
</comment>
<keyword evidence="8" id="KW-1185">Reference proteome</keyword>
<keyword evidence="3" id="KW-0731">Sigma factor</keyword>
<reference evidence="7 8" key="1">
    <citation type="submission" date="2016-03" db="EMBL/GenBank/DDBJ databases">
        <title>Deep-sea bacteria in the southern Pacific.</title>
        <authorList>
            <person name="Tang K."/>
        </authorList>
    </citation>
    <scope>NUCLEOTIDE SEQUENCE [LARGE SCALE GENOMIC DNA]</scope>
    <source>
        <strain evidence="7 8">JLT2016</strain>
    </source>
</reference>
<dbReference type="NCBIfam" id="TIGR02937">
    <property type="entry name" value="sigma70-ECF"/>
    <property type="match status" value="1"/>
</dbReference>
<dbReference type="InterPro" id="IPR014284">
    <property type="entry name" value="RNA_pol_sigma-70_dom"/>
</dbReference>
<dbReference type="SUPFAM" id="SSF88659">
    <property type="entry name" value="Sigma3 and sigma4 domains of RNA polymerase sigma factors"/>
    <property type="match status" value="1"/>
</dbReference>
<dbReference type="GO" id="GO:0016987">
    <property type="term" value="F:sigma factor activity"/>
    <property type="evidence" value="ECO:0007669"/>
    <property type="project" value="UniProtKB-KW"/>
</dbReference>
<dbReference type="Pfam" id="PF04542">
    <property type="entry name" value="Sigma70_r2"/>
    <property type="match status" value="1"/>
</dbReference>
<name>A0A1U7D2F8_9RHOB</name>
<evidence type="ECO:0000259" key="5">
    <source>
        <dbReference type="Pfam" id="PF04542"/>
    </source>
</evidence>
<proteinExistence type="inferred from homology"/>
<keyword evidence="2" id="KW-0805">Transcription regulation</keyword>
<dbReference type="AlphaFoldDB" id="A0A1U7D2F8"/>
<dbReference type="KEGG" id="tpro:Ga0080559_TMP1558"/>
<organism evidence="7 8">
    <name type="scientific">Salipiger profundus</name>
    <dbReference type="NCBI Taxonomy" id="1229727"/>
    <lineage>
        <taxon>Bacteria</taxon>
        <taxon>Pseudomonadati</taxon>
        <taxon>Pseudomonadota</taxon>
        <taxon>Alphaproteobacteria</taxon>
        <taxon>Rhodobacterales</taxon>
        <taxon>Roseobacteraceae</taxon>
        <taxon>Salipiger</taxon>
    </lineage>
</organism>
<dbReference type="OrthoDB" id="9803470at2"/>
<evidence type="ECO:0000256" key="4">
    <source>
        <dbReference type="ARBA" id="ARBA00023163"/>
    </source>
</evidence>
<dbReference type="SUPFAM" id="SSF88946">
    <property type="entry name" value="Sigma2 domain of RNA polymerase sigma factors"/>
    <property type="match status" value="1"/>
</dbReference>
<dbReference type="GO" id="GO:0003677">
    <property type="term" value="F:DNA binding"/>
    <property type="evidence" value="ECO:0007669"/>
    <property type="project" value="InterPro"/>
</dbReference>
<dbReference type="InterPro" id="IPR007627">
    <property type="entry name" value="RNA_pol_sigma70_r2"/>
</dbReference>
<dbReference type="InterPro" id="IPR013324">
    <property type="entry name" value="RNA_pol_sigma_r3/r4-like"/>
</dbReference>
<dbReference type="Gene3D" id="1.10.1740.10">
    <property type="match status" value="1"/>
</dbReference>
<dbReference type="Proteomes" id="UP000186559">
    <property type="component" value="Chromosome"/>
</dbReference>
<dbReference type="GO" id="GO:0006352">
    <property type="term" value="P:DNA-templated transcription initiation"/>
    <property type="evidence" value="ECO:0007669"/>
    <property type="project" value="InterPro"/>
</dbReference>
<dbReference type="Gene3D" id="1.10.10.10">
    <property type="entry name" value="Winged helix-like DNA-binding domain superfamily/Winged helix DNA-binding domain"/>
    <property type="match status" value="1"/>
</dbReference>
<dbReference type="STRING" id="1229727.Ga0080559_TMP1558"/>
<evidence type="ECO:0000313" key="8">
    <source>
        <dbReference type="Proteomes" id="UP000186559"/>
    </source>
</evidence>
<feature type="domain" description="RNA polymerase sigma-70 region 2" evidence="5">
    <location>
        <begin position="26"/>
        <end position="93"/>
    </location>
</feature>
<dbReference type="Pfam" id="PF08281">
    <property type="entry name" value="Sigma70_r4_2"/>
    <property type="match status" value="1"/>
</dbReference>
<gene>
    <name evidence="7" type="ORF">Ga0080559_TMP1558</name>
</gene>
<evidence type="ECO:0000313" key="7">
    <source>
        <dbReference type="EMBL" id="APX22354.1"/>
    </source>
</evidence>
<dbReference type="InterPro" id="IPR036388">
    <property type="entry name" value="WH-like_DNA-bd_sf"/>
</dbReference>
<dbReference type="RefSeq" id="WP_076622741.1">
    <property type="nucleotide sequence ID" value="NZ_BMEW01000011.1"/>
</dbReference>
<evidence type="ECO:0000256" key="1">
    <source>
        <dbReference type="ARBA" id="ARBA00010641"/>
    </source>
</evidence>
<feature type="domain" description="RNA polymerase sigma factor 70 region 4 type 2" evidence="6">
    <location>
        <begin position="125"/>
        <end position="177"/>
    </location>
</feature>
<dbReference type="InterPro" id="IPR013249">
    <property type="entry name" value="RNA_pol_sigma70_r4_t2"/>
</dbReference>
<dbReference type="EMBL" id="CP014796">
    <property type="protein sequence ID" value="APX22354.1"/>
    <property type="molecule type" value="Genomic_DNA"/>
</dbReference>
<evidence type="ECO:0000256" key="3">
    <source>
        <dbReference type="ARBA" id="ARBA00023082"/>
    </source>
</evidence>
<dbReference type="InterPro" id="IPR039425">
    <property type="entry name" value="RNA_pol_sigma-70-like"/>
</dbReference>
<dbReference type="PANTHER" id="PTHR43133:SF62">
    <property type="entry name" value="RNA POLYMERASE SIGMA FACTOR SIGZ"/>
    <property type="match status" value="1"/>
</dbReference>
<keyword evidence="4" id="KW-0804">Transcription</keyword>
<protein>
    <submittedName>
        <fullName evidence="7">RNA polymerase sigma-70 factor, ECF subfamily</fullName>
    </submittedName>
</protein>